<evidence type="ECO:0000256" key="1">
    <source>
        <dbReference type="SAM" id="MobiDB-lite"/>
    </source>
</evidence>
<reference evidence="2" key="1">
    <citation type="journal article" date="2014" name="Int. J. Syst. Evol. Microbiol.">
        <title>Complete genome sequence of Corynebacterium casei LMG S-19264T (=DSM 44701T), isolated from a smear-ripened cheese.</title>
        <authorList>
            <consortium name="US DOE Joint Genome Institute (JGI-PGF)"/>
            <person name="Walter F."/>
            <person name="Albersmeier A."/>
            <person name="Kalinowski J."/>
            <person name="Ruckert C."/>
        </authorList>
    </citation>
    <scope>NUCLEOTIDE SEQUENCE</scope>
    <source>
        <strain evidence="2">JCM 4369</strain>
    </source>
</reference>
<dbReference type="EMBL" id="BMTD01000034">
    <property type="protein sequence ID" value="GGV28629.1"/>
    <property type="molecule type" value="Genomic_DNA"/>
</dbReference>
<name>A0A918MGF3_9ACTN</name>
<gene>
    <name evidence="2" type="ORF">GCM10010260_81390</name>
</gene>
<evidence type="ECO:0000313" key="3">
    <source>
        <dbReference type="Proteomes" id="UP000618795"/>
    </source>
</evidence>
<proteinExistence type="predicted"/>
<feature type="compositionally biased region" description="Basic and acidic residues" evidence="1">
    <location>
        <begin position="58"/>
        <end position="76"/>
    </location>
</feature>
<sequence length="140" mass="15092">MTGRASTSGLWSWSQWGVPRLQQIGAHLGGGGVRRRDHDVAQVVPHPSGLGGVPVTDEVEHRRASGDRAEHPLSGHREGPGGVFGQDRFQLQHIQLVQGVGVVRHRLLEFGDHEATVSTILPWMWPCAARVCALTASDSG</sequence>
<protein>
    <submittedName>
        <fullName evidence="2">Uncharacterized protein</fullName>
    </submittedName>
</protein>
<dbReference type="Proteomes" id="UP000618795">
    <property type="component" value="Unassembled WGS sequence"/>
</dbReference>
<organism evidence="2 3">
    <name type="scientific">Streptomyces filipinensis</name>
    <dbReference type="NCBI Taxonomy" id="66887"/>
    <lineage>
        <taxon>Bacteria</taxon>
        <taxon>Bacillati</taxon>
        <taxon>Actinomycetota</taxon>
        <taxon>Actinomycetes</taxon>
        <taxon>Kitasatosporales</taxon>
        <taxon>Streptomycetaceae</taxon>
        <taxon>Streptomyces</taxon>
    </lineage>
</organism>
<comment type="caution">
    <text evidence="2">The sequence shown here is derived from an EMBL/GenBank/DDBJ whole genome shotgun (WGS) entry which is preliminary data.</text>
</comment>
<evidence type="ECO:0000313" key="2">
    <source>
        <dbReference type="EMBL" id="GGV28629.1"/>
    </source>
</evidence>
<keyword evidence="3" id="KW-1185">Reference proteome</keyword>
<reference evidence="2" key="2">
    <citation type="submission" date="2020-09" db="EMBL/GenBank/DDBJ databases">
        <authorList>
            <person name="Sun Q."/>
            <person name="Ohkuma M."/>
        </authorList>
    </citation>
    <scope>NUCLEOTIDE SEQUENCE</scope>
    <source>
        <strain evidence="2">JCM 4369</strain>
    </source>
</reference>
<feature type="region of interest" description="Disordered" evidence="1">
    <location>
        <begin position="43"/>
        <end position="76"/>
    </location>
</feature>
<accession>A0A918MGF3</accession>
<dbReference type="AlphaFoldDB" id="A0A918MGF3"/>